<dbReference type="AlphaFoldDB" id="M4NE95"/>
<reference evidence="2 3" key="1">
    <citation type="submission" date="2012-04" db="EMBL/GenBank/DDBJ databases">
        <title>Complete genome of Rhodanobacter sp. 2APBS1.</title>
        <authorList>
            <consortium name="US DOE Joint Genome Institute"/>
            <person name="Huntemann M."/>
            <person name="Wei C.-L."/>
            <person name="Han J."/>
            <person name="Detter J.C."/>
            <person name="Han C."/>
            <person name="Tapia R."/>
            <person name="Munk A.C.C."/>
            <person name="Chen A."/>
            <person name="Krypides N."/>
            <person name="Mavromatis K."/>
            <person name="Markowitz V."/>
            <person name="Szeto E."/>
            <person name="Ivanova N."/>
            <person name="Mikhailova N."/>
            <person name="Ovchinnikova G."/>
            <person name="Pagani I."/>
            <person name="Pati A."/>
            <person name="Goodwin L."/>
            <person name="Peters L."/>
            <person name="Pitluck S."/>
            <person name="Woyke T."/>
            <person name="Prakash O."/>
            <person name="Elkins J."/>
            <person name="Brown S."/>
            <person name="Palumbo A."/>
            <person name="Hemme C."/>
            <person name="Zhou J."/>
            <person name="Watson D."/>
            <person name="Jardine P."/>
            <person name="Kostka J."/>
            <person name="Green S."/>
        </authorList>
    </citation>
    <scope>NUCLEOTIDE SEQUENCE [LARGE SCALE GENOMIC DNA]</scope>
    <source>
        <strain evidence="2 3">2APBS1</strain>
    </source>
</reference>
<dbReference type="Gene3D" id="3.40.1350.10">
    <property type="match status" value="1"/>
</dbReference>
<name>M4NE95_9GAMM</name>
<accession>M4NE95</accession>
<dbReference type="InterPro" id="IPR011856">
    <property type="entry name" value="tRNA_endonuc-like_dom_sf"/>
</dbReference>
<feature type="compositionally biased region" description="Polar residues" evidence="1">
    <location>
        <begin position="185"/>
        <end position="196"/>
    </location>
</feature>
<sequence length="196" mass="21380" precursor="true">MDVATYRALVAGASGGGLASAVVPKPHRRGEPEYHEPVRFFPLVACLAEIHPSSAEELEDVWSTSSGGRRDRATAGKLKAAGQKRGVPDIEALIPIAGQHGLVIELKPIDSGRASKEQSARLVRLRRRGYRAELCHGGVAAGQVLCDYLRLPWPPDAVARVEAYLALQHLQRRLRRQANRRDSKCQTPISLRTASP</sequence>
<dbReference type="EMBL" id="CP003470">
    <property type="protein sequence ID" value="AGG89059.1"/>
    <property type="molecule type" value="Genomic_DNA"/>
</dbReference>
<dbReference type="STRING" id="666685.R2APBS1_1936"/>
<evidence type="ECO:0000256" key="1">
    <source>
        <dbReference type="SAM" id="MobiDB-lite"/>
    </source>
</evidence>
<evidence type="ECO:0000313" key="2">
    <source>
        <dbReference type="EMBL" id="AGG89059.1"/>
    </source>
</evidence>
<feature type="region of interest" description="Disordered" evidence="1">
    <location>
        <begin position="177"/>
        <end position="196"/>
    </location>
</feature>
<evidence type="ECO:0000313" key="3">
    <source>
        <dbReference type="Proteomes" id="UP000011859"/>
    </source>
</evidence>
<dbReference type="Proteomes" id="UP000011859">
    <property type="component" value="Chromosome"/>
</dbReference>
<proteinExistence type="predicted"/>
<organism evidence="2 3">
    <name type="scientific">Rhodanobacter denitrificans</name>
    <dbReference type="NCBI Taxonomy" id="666685"/>
    <lineage>
        <taxon>Bacteria</taxon>
        <taxon>Pseudomonadati</taxon>
        <taxon>Pseudomonadota</taxon>
        <taxon>Gammaproteobacteria</taxon>
        <taxon>Lysobacterales</taxon>
        <taxon>Rhodanobacteraceae</taxon>
        <taxon>Rhodanobacter</taxon>
    </lineage>
</organism>
<dbReference type="HOGENOM" id="CLU_1389269_0_0_6"/>
<feature type="region of interest" description="Disordered" evidence="1">
    <location>
        <begin position="59"/>
        <end position="80"/>
    </location>
</feature>
<dbReference type="GO" id="GO:0003676">
    <property type="term" value="F:nucleic acid binding"/>
    <property type="evidence" value="ECO:0007669"/>
    <property type="project" value="InterPro"/>
</dbReference>
<protein>
    <submittedName>
        <fullName evidence="2">VRR-NUC domain-containing protein</fullName>
    </submittedName>
</protein>
<gene>
    <name evidence="2" type="ORF">R2APBS1_1936</name>
</gene>
<dbReference type="KEGG" id="rhd:R2APBS1_1936"/>
<keyword evidence="3" id="KW-1185">Reference proteome</keyword>